<dbReference type="InterPro" id="IPR051310">
    <property type="entry name" value="MCP_chemotaxis"/>
</dbReference>
<keyword evidence="1" id="KW-0145">Chemotaxis</keyword>
<dbReference type="SUPFAM" id="SSF58104">
    <property type="entry name" value="Methyl-accepting chemotaxis protein (MCP) signaling domain"/>
    <property type="match status" value="1"/>
</dbReference>
<reference evidence="9 10" key="1">
    <citation type="submission" date="2019-03" db="EMBL/GenBank/DDBJ databases">
        <title>Genomic Encyclopedia of Type Strains, Phase IV (KMG-IV): sequencing the most valuable type-strain genomes for metagenomic binning, comparative biology and taxonomic classification.</title>
        <authorList>
            <person name="Goeker M."/>
        </authorList>
    </citation>
    <scope>NUCLEOTIDE SEQUENCE [LARGE SCALE GENOMIC DNA]</scope>
    <source>
        <strain evidence="9 10">DSM 24179</strain>
    </source>
</reference>
<dbReference type="CDD" id="cd06225">
    <property type="entry name" value="HAMP"/>
    <property type="match status" value="1"/>
</dbReference>
<feature type="region of interest" description="Disordered" evidence="5">
    <location>
        <begin position="521"/>
        <end position="571"/>
    </location>
</feature>
<evidence type="ECO:0000256" key="2">
    <source>
        <dbReference type="ARBA" id="ARBA00029447"/>
    </source>
</evidence>
<organism evidence="9 10">
    <name type="scientific">Natronoflexus pectinivorans</name>
    <dbReference type="NCBI Taxonomy" id="682526"/>
    <lineage>
        <taxon>Bacteria</taxon>
        <taxon>Pseudomonadati</taxon>
        <taxon>Bacteroidota</taxon>
        <taxon>Bacteroidia</taxon>
        <taxon>Marinilabiliales</taxon>
        <taxon>Marinilabiliaceae</taxon>
        <taxon>Natronoflexus</taxon>
    </lineage>
</organism>
<dbReference type="PANTHER" id="PTHR43531:SF11">
    <property type="entry name" value="METHYL-ACCEPTING CHEMOTAXIS PROTEIN 3"/>
    <property type="match status" value="1"/>
</dbReference>
<keyword evidence="10" id="KW-1185">Reference proteome</keyword>
<feature type="domain" description="HAMP" evidence="8">
    <location>
        <begin position="223"/>
        <end position="275"/>
    </location>
</feature>
<dbReference type="GO" id="GO:0005886">
    <property type="term" value="C:plasma membrane"/>
    <property type="evidence" value="ECO:0007669"/>
    <property type="project" value="TreeGrafter"/>
</dbReference>
<evidence type="ECO:0000256" key="1">
    <source>
        <dbReference type="ARBA" id="ARBA00022500"/>
    </source>
</evidence>
<evidence type="ECO:0000259" key="8">
    <source>
        <dbReference type="PROSITE" id="PS50885"/>
    </source>
</evidence>
<dbReference type="RefSeq" id="WP_132431829.1">
    <property type="nucleotide sequence ID" value="NZ_SLWK01000001.1"/>
</dbReference>
<evidence type="ECO:0000256" key="4">
    <source>
        <dbReference type="SAM" id="Coils"/>
    </source>
</evidence>
<dbReference type="Gene3D" id="1.10.287.950">
    <property type="entry name" value="Methyl-accepting chemotaxis protein"/>
    <property type="match status" value="1"/>
</dbReference>
<dbReference type="SMART" id="SM00304">
    <property type="entry name" value="HAMP"/>
    <property type="match status" value="1"/>
</dbReference>
<comment type="similarity">
    <text evidence="2">Belongs to the methyl-accepting chemotaxis (MCP) protein family.</text>
</comment>
<sequence>MKIKLNIGQKLLYGFGLILVVVLLNSILTITTLVRSTNLNNQVTGIYSPTVQHLGELDMMITQSKMLIRNWVFVDNQPGTPDKIRLDNLHRVDWPELRGTIESITERWRDQEDVEEIHEIFNSIDSMLAMQREVMESLDSFEAYEDVMIFFQAEDMVMEGRGIMRLSDEIADDILELSNKYNQLNEEALGDMRDAFSALTWVVIIMGLVLVLAALTIAWILYTSIVQPLTKGVEFAKSIGSGDLTAKVEVDQEDEIGILAKELSNMAINLKNTVLSIKENASSLVYSSGTVKSSSMQLSRGSADQAASAEEVSTSIEEMVANIDQNTDNAIQTEKITVETAKDVNVANELSSEAAKAMSAISEKISMISDIAFQTNILALNAAVEAARAGEHGRGFSVVAAEVRKLAERSKTAADEIVTLVTKGLKVSQEAGEKARMLVPDIEKTTLLIKEIAAASMEQKTGADQINQAMQQLNMITQENASSSDELTQSSEQLADLAENLQKAVSYFKIGQEEEQEIIKEAKQEASIENKMSTEKKDPDSSQKDKGKGIQQKPNLSNLGKEFDLDNYEKF</sequence>
<feature type="transmembrane region" description="Helical" evidence="6">
    <location>
        <begin position="198"/>
        <end position="222"/>
    </location>
</feature>
<evidence type="ECO:0000256" key="6">
    <source>
        <dbReference type="SAM" id="Phobius"/>
    </source>
</evidence>
<feature type="transmembrane region" description="Helical" evidence="6">
    <location>
        <begin position="12"/>
        <end position="34"/>
    </location>
</feature>
<gene>
    <name evidence="9" type="ORF">EV194_101565</name>
</gene>
<dbReference type="GO" id="GO:0007165">
    <property type="term" value="P:signal transduction"/>
    <property type="evidence" value="ECO:0007669"/>
    <property type="project" value="UniProtKB-KW"/>
</dbReference>
<accession>A0A4V2RX02</accession>
<dbReference type="OrthoDB" id="1112389at2"/>
<keyword evidence="6" id="KW-0472">Membrane</keyword>
<evidence type="ECO:0000313" key="10">
    <source>
        <dbReference type="Proteomes" id="UP000295221"/>
    </source>
</evidence>
<keyword evidence="6" id="KW-1133">Transmembrane helix</keyword>
<dbReference type="PANTHER" id="PTHR43531">
    <property type="entry name" value="PROTEIN ICFG"/>
    <property type="match status" value="1"/>
</dbReference>
<dbReference type="Proteomes" id="UP000295221">
    <property type="component" value="Unassembled WGS sequence"/>
</dbReference>
<name>A0A4V2RX02_9BACT</name>
<evidence type="ECO:0000259" key="7">
    <source>
        <dbReference type="PROSITE" id="PS50111"/>
    </source>
</evidence>
<dbReference type="GO" id="GO:0004888">
    <property type="term" value="F:transmembrane signaling receptor activity"/>
    <property type="evidence" value="ECO:0007669"/>
    <property type="project" value="InterPro"/>
</dbReference>
<dbReference type="PROSITE" id="PS50111">
    <property type="entry name" value="CHEMOTAXIS_TRANSDUC_2"/>
    <property type="match status" value="1"/>
</dbReference>
<dbReference type="Pfam" id="PF00672">
    <property type="entry name" value="HAMP"/>
    <property type="match status" value="1"/>
</dbReference>
<dbReference type="SMART" id="SM00283">
    <property type="entry name" value="MA"/>
    <property type="match status" value="1"/>
</dbReference>
<evidence type="ECO:0000313" key="9">
    <source>
        <dbReference type="EMBL" id="TCO10931.1"/>
    </source>
</evidence>
<dbReference type="InterPro" id="IPR004090">
    <property type="entry name" value="Chemotax_Me-accpt_rcpt"/>
</dbReference>
<comment type="caution">
    <text evidence="9">The sequence shown here is derived from an EMBL/GenBank/DDBJ whole genome shotgun (WGS) entry which is preliminary data.</text>
</comment>
<keyword evidence="4" id="KW-0175">Coiled coil</keyword>
<keyword evidence="3" id="KW-0807">Transducer</keyword>
<dbReference type="InterPro" id="IPR003660">
    <property type="entry name" value="HAMP_dom"/>
</dbReference>
<feature type="domain" description="Methyl-accepting transducer" evidence="7">
    <location>
        <begin position="280"/>
        <end position="495"/>
    </location>
</feature>
<keyword evidence="6" id="KW-0812">Transmembrane</keyword>
<evidence type="ECO:0000256" key="3">
    <source>
        <dbReference type="PROSITE-ProRule" id="PRU00284"/>
    </source>
</evidence>
<dbReference type="Pfam" id="PF00015">
    <property type="entry name" value="MCPsignal"/>
    <property type="match status" value="1"/>
</dbReference>
<protein>
    <submittedName>
        <fullName evidence="9">Methyl-accepting chemotaxis protein</fullName>
    </submittedName>
</protein>
<dbReference type="PROSITE" id="PS50885">
    <property type="entry name" value="HAMP"/>
    <property type="match status" value="1"/>
</dbReference>
<dbReference type="AlphaFoldDB" id="A0A4V2RX02"/>
<evidence type="ECO:0000256" key="5">
    <source>
        <dbReference type="SAM" id="MobiDB-lite"/>
    </source>
</evidence>
<dbReference type="InterPro" id="IPR004089">
    <property type="entry name" value="MCPsignal_dom"/>
</dbReference>
<dbReference type="EMBL" id="SLWK01000001">
    <property type="protein sequence ID" value="TCO10931.1"/>
    <property type="molecule type" value="Genomic_DNA"/>
</dbReference>
<feature type="compositionally biased region" description="Basic and acidic residues" evidence="5">
    <location>
        <begin position="561"/>
        <end position="571"/>
    </location>
</feature>
<feature type="coiled-coil region" evidence="4">
    <location>
        <begin position="466"/>
        <end position="504"/>
    </location>
</feature>
<dbReference type="GO" id="GO:0006935">
    <property type="term" value="P:chemotaxis"/>
    <property type="evidence" value="ECO:0007669"/>
    <property type="project" value="UniProtKB-KW"/>
</dbReference>
<feature type="compositionally biased region" description="Basic and acidic residues" evidence="5">
    <location>
        <begin position="521"/>
        <end position="548"/>
    </location>
</feature>
<proteinExistence type="inferred from homology"/>
<dbReference type="Gene3D" id="6.10.340.10">
    <property type="match status" value="1"/>
</dbReference>
<dbReference type="PRINTS" id="PR00260">
    <property type="entry name" value="CHEMTRNSDUCR"/>
</dbReference>